<dbReference type="NCBIfam" id="NF005363">
    <property type="entry name" value="PRK06876.1"/>
    <property type="match status" value="1"/>
</dbReference>
<evidence type="ECO:0000256" key="13">
    <source>
        <dbReference type="ARBA" id="ARBA00025198"/>
    </source>
</evidence>
<evidence type="ECO:0000256" key="8">
    <source>
        <dbReference type="ARBA" id="ARBA00022989"/>
    </source>
</evidence>
<dbReference type="GO" id="GO:0046933">
    <property type="term" value="F:proton-transporting ATP synthase activity, rotational mechanism"/>
    <property type="evidence" value="ECO:0007669"/>
    <property type="project" value="UniProtKB-UniRule"/>
</dbReference>
<evidence type="ECO:0000313" key="17">
    <source>
        <dbReference type="Proteomes" id="UP000644693"/>
    </source>
</evidence>
<keyword evidence="7 14" id="KW-0375">Hydrogen ion transport</keyword>
<keyword evidence="17" id="KW-1185">Reference proteome</keyword>
<accession>A0A918XKM6</accession>
<keyword evidence="3 14" id="KW-0813">Transport</keyword>
<reference evidence="16" key="1">
    <citation type="journal article" date="2014" name="Int. J. Syst. Evol. Microbiol.">
        <title>Complete genome sequence of Corynebacterium casei LMG S-19264T (=DSM 44701T), isolated from a smear-ripened cheese.</title>
        <authorList>
            <consortium name="US DOE Joint Genome Institute (JGI-PGF)"/>
            <person name="Walter F."/>
            <person name="Albersmeier A."/>
            <person name="Kalinowski J."/>
            <person name="Ruckert C."/>
        </authorList>
    </citation>
    <scope>NUCLEOTIDE SEQUENCE</scope>
    <source>
        <strain evidence="16">KCTC 23430</strain>
    </source>
</reference>
<dbReference type="SUPFAM" id="SSF81333">
    <property type="entry name" value="F1F0 ATP synthase subunit C"/>
    <property type="match status" value="1"/>
</dbReference>
<gene>
    <name evidence="14" type="primary">atpE</name>
    <name evidence="16" type="ORF">GCM10007053_21070</name>
</gene>
<dbReference type="NCBIfam" id="TIGR01260">
    <property type="entry name" value="ATP_synt_c"/>
    <property type="match status" value="1"/>
</dbReference>
<dbReference type="InterPro" id="IPR005953">
    <property type="entry name" value="ATP_synth_csu_bac/chlpt"/>
</dbReference>
<proteinExistence type="inferred from homology"/>
<evidence type="ECO:0000256" key="11">
    <source>
        <dbReference type="ARBA" id="ARBA00023136"/>
    </source>
</evidence>
<dbReference type="GO" id="GO:0005886">
    <property type="term" value="C:plasma membrane"/>
    <property type="evidence" value="ECO:0007669"/>
    <property type="project" value="UniProtKB-SubCell"/>
</dbReference>
<evidence type="ECO:0000256" key="14">
    <source>
        <dbReference type="HAMAP-Rule" id="MF_01396"/>
    </source>
</evidence>
<dbReference type="InterPro" id="IPR000454">
    <property type="entry name" value="ATP_synth_F0_csu"/>
</dbReference>
<evidence type="ECO:0000259" key="15">
    <source>
        <dbReference type="Pfam" id="PF00137"/>
    </source>
</evidence>
<comment type="similarity">
    <text evidence="2 14">Belongs to the ATPase C chain family.</text>
</comment>
<dbReference type="Proteomes" id="UP000644693">
    <property type="component" value="Unassembled WGS sequence"/>
</dbReference>
<keyword evidence="6 14" id="KW-0812">Transmembrane</keyword>
<feature type="transmembrane region" description="Helical" evidence="14">
    <location>
        <begin position="6"/>
        <end position="27"/>
    </location>
</feature>
<comment type="function">
    <text evidence="13 14">F(1)F(0) ATP synthase produces ATP from ADP in the presence of a proton or sodium gradient. F-type ATPases consist of two structural domains, F(1) containing the extramembraneous catalytic core and F(0) containing the membrane proton channel, linked together by a central stalk and a peripheral stalk. During catalysis, ATP synthesis in the catalytic domain of F(1) is coupled via a rotary mechanism of the central stalk subunits to proton translocation.</text>
</comment>
<dbReference type="GO" id="GO:0033177">
    <property type="term" value="C:proton-transporting two-sector ATPase complex, proton-transporting domain"/>
    <property type="evidence" value="ECO:0007669"/>
    <property type="project" value="InterPro"/>
</dbReference>
<comment type="subcellular location">
    <subcellularLocation>
        <location evidence="1 14">Cell membrane</location>
        <topology evidence="1 14">Multi-pass membrane protein</topology>
    </subcellularLocation>
</comment>
<dbReference type="InterPro" id="IPR020537">
    <property type="entry name" value="ATP_synth_F0_csu_DDCD_BS"/>
</dbReference>
<dbReference type="AlphaFoldDB" id="A0A918XKM6"/>
<evidence type="ECO:0000256" key="9">
    <source>
        <dbReference type="ARBA" id="ARBA00023065"/>
    </source>
</evidence>
<comment type="caution">
    <text evidence="16">The sequence shown here is derived from an EMBL/GenBank/DDBJ whole genome shotgun (WGS) entry which is preliminary data.</text>
</comment>
<dbReference type="InterPro" id="IPR002379">
    <property type="entry name" value="ATPase_proteolipid_c-like_dom"/>
</dbReference>
<dbReference type="EMBL" id="BMYM01000002">
    <property type="protein sequence ID" value="GHD34851.1"/>
    <property type="molecule type" value="Genomic_DNA"/>
</dbReference>
<dbReference type="PRINTS" id="PR00124">
    <property type="entry name" value="ATPASEC"/>
</dbReference>
<keyword evidence="10 14" id="KW-0446">Lipid-binding</keyword>
<keyword evidence="4 14" id="KW-1003">Cell membrane</keyword>
<dbReference type="HAMAP" id="MF_01396">
    <property type="entry name" value="ATP_synth_c_bact"/>
    <property type="match status" value="1"/>
</dbReference>
<evidence type="ECO:0000256" key="5">
    <source>
        <dbReference type="ARBA" id="ARBA00022547"/>
    </source>
</evidence>
<comment type="function">
    <text evidence="14">Key component of the F(0) channel; it plays a direct role in translocation across the membrane. A homomeric c-ring of between 10-14 subunits forms the central stalk rotor element with the F(1) delta and epsilon subunits.</text>
</comment>
<organism evidence="16 17">
    <name type="scientific">Parahalioglobus pacificus</name>
    <dbReference type="NCBI Taxonomy" id="930806"/>
    <lineage>
        <taxon>Bacteria</taxon>
        <taxon>Pseudomonadati</taxon>
        <taxon>Pseudomonadota</taxon>
        <taxon>Gammaproteobacteria</taxon>
        <taxon>Cellvibrionales</taxon>
        <taxon>Halieaceae</taxon>
        <taxon>Parahalioglobus</taxon>
    </lineage>
</organism>
<dbReference type="Pfam" id="PF00137">
    <property type="entry name" value="ATP-synt_C"/>
    <property type="match status" value="1"/>
</dbReference>
<dbReference type="CDD" id="cd18185">
    <property type="entry name" value="ATP-synt_Fo_c_ATPE"/>
    <property type="match status" value="1"/>
</dbReference>
<dbReference type="GO" id="GO:0045259">
    <property type="term" value="C:proton-transporting ATP synthase complex"/>
    <property type="evidence" value="ECO:0007669"/>
    <property type="project" value="UniProtKB-KW"/>
</dbReference>
<evidence type="ECO:0000256" key="4">
    <source>
        <dbReference type="ARBA" id="ARBA00022475"/>
    </source>
</evidence>
<dbReference type="InterPro" id="IPR038662">
    <property type="entry name" value="ATP_synth_F0_csu_sf"/>
</dbReference>
<keyword evidence="8 14" id="KW-1133">Transmembrane helix</keyword>
<feature type="domain" description="V-ATPase proteolipid subunit C-like" evidence="15">
    <location>
        <begin position="6"/>
        <end position="69"/>
    </location>
</feature>
<reference evidence="16" key="2">
    <citation type="submission" date="2020-09" db="EMBL/GenBank/DDBJ databases">
        <authorList>
            <person name="Sun Q."/>
            <person name="Kim S."/>
        </authorList>
    </citation>
    <scope>NUCLEOTIDE SEQUENCE</scope>
    <source>
        <strain evidence="16">KCTC 23430</strain>
    </source>
</reference>
<feature type="transmembrane region" description="Helical" evidence="14">
    <location>
        <begin position="48"/>
        <end position="74"/>
    </location>
</feature>
<evidence type="ECO:0000256" key="2">
    <source>
        <dbReference type="ARBA" id="ARBA00006704"/>
    </source>
</evidence>
<dbReference type="PROSITE" id="PS00605">
    <property type="entry name" value="ATPASE_C"/>
    <property type="match status" value="1"/>
</dbReference>
<evidence type="ECO:0000256" key="1">
    <source>
        <dbReference type="ARBA" id="ARBA00004651"/>
    </source>
</evidence>
<protein>
    <recommendedName>
        <fullName evidence="14">ATP synthase subunit c</fullName>
    </recommendedName>
    <alternativeName>
        <fullName evidence="14">ATP synthase F(0) sector subunit c</fullName>
    </alternativeName>
    <alternativeName>
        <fullName evidence="14">F-type ATPase subunit c</fullName>
        <shortName evidence="14">F-ATPase subunit c</shortName>
    </alternativeName>
    <alternativeName>
        <fullName evidence="14">Lipid-binding protein</fullName>
    </alternativeName>
</protein>
<evidence type="ECO:0000313" key="16">
    <source>
        <dbReference type="EMBL" id="GHD34851.1"/>
    </source>
</evidence>
<keyword evidence="12 14" id="KW-0066">ATP synthesis</keyword>
<dbReference type="Gene3D" id="1.20.20.10">
    <property type="entry name" value="F1F0 ATP synthase subunit C"/>
    <property type="match status" value="1"/>
</dbReference>
<dbReference type="RefSeq" id="WP_189477764.1">
    <property type="nucleotide sequence ID" value="NZ_BMYM01000002.1"/>
</dbReference>
<name>A0A918XKM6_9GAMM</name>
<dbReference type="InterPro" id="IPR035921">
    <property type="entry name" value="F/V-ATP_Csub_sf"/>
</dbReference>
<evidence type="ECO:0000256" key="6">
    <source>
        <dbReference type="ARBA" id="ARBA00022692"/>
    </source>
</evidence>
<evidence type="ECO:0000256" key="3">
    <source>
        <dbReference type="ARBA" id="ARBA00022448"/>
    </source>
</evidence>
<feature type="site" description="Reversibly protonated during proton transport" evidence="14">
    <location>
        <position position="56"/>
    </location>
</feature>
<keyword evidence="9 14" id="KW-0406">Ion transport</keyword>
<evidence type="ECO:0000256" key="10">
    <source>
        <dbReference type="ARBA" id="ARBA00023121"/>
    </source>
</evidence>
<dbReference type="FunFam" id="1.20.20.10:FF:000002">
    <property type="entry name" value="ATP synthase subunit c"/>
    <property type="match status" value="1"/>
</dbReference>
<keyword evidence="11 14" id="KW-0472">Membrane</keyword>
<dbReference type="GO" id="GO:0008289">
    <property type="term" value="F:lipid binding"/>
    <property type="evidence" value="ECO:0007669"/>
    <property type="project" value="UniProtKB-KW"/>
</dbReference>
<evidence type="ECO:0000256" key="12">
    <source>
        <dbReference type="ARBA" id="ARBA00023310"/>
    </source>
</evidence>
<sequence length="78" mass="7809">MELVLIAAAIMISLGGLGAAIGIGMLGGKLIEGSARQPELAPKLQVTFFLGAGLVDAIPIIGVGLSMYLIFVVAPGMA</sequence>
<keyword evidence="5 14" id="KW-0138">CF(0)</keyword>
<evidence type="ECO:0000256" key="7">
    <source>
        <dbReference type="ARBA" id="ARBA00022781"/>
    </source>
</evidence>